<protein>
    <submittedName>
        <fullName evidence="1">Uncharacterized protein</fullName>
    </submittedName>
</protein>
<proteinExistence type="predicted"/>
<evidence type="ECO:0000313" key="1">
    <source>
        <dbReference type="EMBL" id="GHF90810.1"/>
    </source>
</evidence>
<gene>
    <name evidence="1" type="ORF">GCM10017161_18180</name>
</gene>
<organism evidence="1 2">
    <name type="scientific">Thalassotalea marina</name>
    <dbReference type="NCBI Taxonomy" id="1673741"/>
    <lineage>
        <taxon>Bacteria</taxon>
        <taxon>Pseudomonadati</taxon>
        <taxon>Pseudomonadota</taxon>
        <taxon>Gammaproteobacteria</taxon>
        <taxon>Alteromonadales</taxon>
        <taxon>Colwelliaceae</taxon>
        <taxon>Thalassotalea</taxon>
    </lineage>
</organism>
<reference evidence="1" key="2">
    <citation type="submission" date="2020-09" db="EMBL/GenBank/DDBJ databases">
        <authorList>
            <person name="Sun Q."/>
            <person name="Kim S."/>
        </authorList>
    </citation>
    <scope>NUCLEOTIDE SEQUENCE</scope>
    <source>
        <strain evidence="1">KCTC 42731</strain>
    </source>
</reference>
<evidence type="ECO:0000313" key="2">
    <source>
        <dbReference type="Proteomes" id="UP000623842"/>
    </source>
</evidence>
<dbReference type="AlphaFoldDB" id="A0A919EK67"/>
<reference evidence="1" key="1">
    <citation type="journal article" date="2014" name="Int. J. Syst. Evol. Microbiol.">
        <title>Complete genome sequence of Corynebacterium casei LMG S-19264T (=DSM 44701T), isolated from a smear-ripened cheese.</title>
        <authorList>
            <consortium name="US DOE Joint Genome Institute (JGI-PGF)"/>
            <person name="Walter F."/>
            <person name="Albersmeier A."/>
            <person name="Kalinowski J."/>
            <person name="Ruckert C."/>
        </authorList>
    </citation>
    <scope>NUCLEOTIDE SEQUENCE</scope>
    <source>
        <strain evidence="1">KCTC 42731</strain>
    </source>
</reference>
<comment type="caution">
    <text evidence="1">The sequence shown here is derived from an EMBL/GenBank/DDBJ whole genome shotgun (WGS) entry which is preliminary data.</text>
</comment>
<dbReference type="EMBL" id="BNCK01000004">
    <property type="protein sequence ID" value="GHF90810.1"/>
    <property type="molecule type" value="Genomic_DNA"/>
</dbReference>
<name>A0A919EK67_9GAMM</name>
<dbReference type="Proteomes" id="UP000623842">
    <property type="component" value="Unassembled WGS sequence"/>
</dbReference>
<accession>A0A919EK67</accession>
<keyword evidence="2" id="KW-1185">Reference proteome</keyword>
<sequence length="109" mass="12313">MTIVKINIRKYETDGRLLAVIIEDKNNDYDGWMAFESLKSAANEIASHKASSKLLPFAEFIEVYNYGDTEVTLQYCADTGDIDIVSDSRNGISTFLEQLVISYDFELVT</sequence>